<dbReference type="Gene3D" id="3.60.15.10">
    <property type="entry name" value="Ribonuclease Z/Hydroxyacylglutathione hydrolase-like"/>
    <property type="match status" value="1"/>
</dbReference>
<feature type="domain" description="Metallo-beta-lactamase" evidence="1">
    <location>
        <begin position="31"/>
        <end position="129"/>
    </location>
</feature>
<gene>
    <name evidence="2" type="ORF">BTN85_1958</name>
</gene>
<dbReference type="GO" id="GO:0016787">
    <property type="term" value="F:hydrolase activity"/>
    <property type="evidence" value="ECO:0007669"/>
    <property type="project" value="UniProtKB-KW"/>
</dbReference>
<sequence length="237" mass="26744">MSEEIKIVYDNIATEPYESGWGFAAYLDLEEKILFDTGYDGRILLNNIGLMDIDLAQVEKIFLSHPHWDHYGGLTAALEETKNPEVYLPASFSSNLRKEISEEAQVKVIPRHQEVDIEKNEQDKRKLLRVSKNTFSTGELGKVGEQALVIEHGGVKYMITGCGHPGLDQLIKVAEEIDNKKLTGVIGGFHDFSKIKALNELETIVPCHCTQRKQEIRKLYPSKTEECKVGTKISLKK</sequence>
<dbReference type="InterPro" id="IPR052926">
    <property type="entry name" value="Metallo-beta-lactamase_dom"/>
</dbReference>
<dbReference type="CDD" id="cd07713">
    <property type="entry name" value="DHPS-like_MBL-fold"/>
    <property type="match status" value="1"/>
</dbReference>
<keyword evidence="2" id="KW-0378">Hydrolase</keyword>
<organism evidence="2 3">
    <name type="scientific">Methanohalarchaeum thermophilum</name>
    <dbReference type="NCBI Taxonomy" id="1903181"/>
    <lineage>
        <taxon>Archaea</taxon>
        <taxon>Methanobacteriati</taxon>
        <taxon>Methanobacteriota</taxon>
        <taxon>Methanonatronarchaeia</taxon>
        <taxon>Methanonatronarchaeales</taxon>
        <taxon>Methanonatronarchaeaceae</taxon>
        <taxon>Candidatus Methanohalarchaeum</taxon>
    </lineage>
</organism>
<dbReference type="AlphaFoldDB" id="A0A1Q6DSJ2"/>
<dbReference type="PANTHER" id="PTHR13754">
    <property type="entry name" value="METALLO-BETA-LACTAMASE SUPERFAMILY PROTEIN"/>
    <property type="match status" value="1"/>
</dbReference>
<dbReference type="SUPFAM" id="SSF56281">
    <property type="entry name" value="Metallo-hydrolase/oxidoreductase"/>
    <property type="match status" value="1"/>
</dbReference>
<dbReference type="InterPro" id="IPR041712">
    <property type="entry name" value="DHPS-like_MBL-fold"/>
</dbReference>
<dbReference type="InterPro" id="IPR036866">
    <property type="entry name" value="RibonucZ/Hydroxyglut_hydro"/>
</dbReference>
<evidence type="ECO:0000259" key="1">
    <source>
        <dbReference type="Pfam" id="PF00753"/>
    </source>
</evidence>
<evidence type="ECO:0000313" key="2">
    <source>
        <dbReference type="EMBL" id="OKY77308.1"/>
    </source>
</evidence>
<proteinExistence type="predicted"/>
<accession>A0A1Q6DSJ2</accession>
<dbReference type="InterPro" id="IPR001279">
    <property type="entry name" value="Metallo-B-lactamas"/>
</dbReference>
<evidence type="ECO:0000313" key="3">
    <source>
        <dbReference type="Proteomes" id="UP000185744"/>
    </source>
</evidence>
<reference evidence="2" key="1">
    <citation type="submission" date="2016-12" db="EMBL/GenBank/DDBJ databases">
        <title>Discovery of methanogenic haloarchaea.</title>
        <authorList>
            <person name="Sorokin D.Y."/>
            <person name="Makarova K.S."/>
            <person name="Abbas B."/>
            <person name="Ferrer M."/>
            <person name="Golyshin P.N."/>
        </authorList>
    </citation>
    <scope>NUCLEOTIDE SEQUENCE [LARGE SCALE GENOMIC DNA]</scope>
    <source>
        <strain evidence="2">HMET1</strain>
    </source>
</reference>
<dbReference type="Pfam" id="PF00753">
    <property type="entry name" value="Lactamase_B"/>
    <property type="match status" value="1"/>
</dbReference>
<protein>
    <submittedName>
        <fullName evidence="2">Metal-dependent hydrolase of the beta-lactamase superfamily II</fullName>
    </submittedName>
</protein>
<dbReference type="InParanoid" id="A0A1Q6DSJ2"/>
<keyword evidence="3" id="KW-1185">Reference proteome</keyword>
<dbReference type="GO" id="GO:0016740">
    <property type="term" value="F:transferase activity"/>
    <property type="evidence" value="ECO:0007669"/>
    <property type="project" value="TreeGrafter"/>
</dbReference>
<dbReference type="PANTHER" id="PTHR13754:SF13">
    <property type="entry name" value="METALLO-BETA-LACTAMASE SUPERFAMILY PROTEIN (AFU_ORTHOLOGUE AFUA_3G07630)"/>
    <property type="match status" value="1"/>
</dbReference>
<dbReference type="EMBL" id="MSDW01000002">
    <property type="protein sequence ID" value="OKY77308.1"/>
    <property type="molecule type" value="Genomic_DNA"/>
</dbReference>
<dbReference type="STRING" id="1903181.BTN85_1958"/>
<comment type="caution">
    <text evidence="2">The sequence shown here is derived from an EMBL/GenBank/DDBJ whole genome shotgun (WGS) entry which is preliminary data.</text>
</comment>
<name>A0A1Q6DSJ2_METT1</name>
<dbReference type="Proteomes" id="UP000185744">
    <property type="component" value="Unassembled WGS sequence"/>
</dbReference>